<dbReference type="InterPro" id="IPR036770">
    <property type="entry name" value="Ankyrin_rpt-contain_sf"/>
</dbReference>
<keyword evidence="1" id="KW-0677">Repeat</keyword>
<proteinExistence type="predicted"/>
<dbReference type="InterPro" id="IPR051165">
    <property type="entry name" value="Multifunctional_ANK_Repeat"/>
</dbReference>
<reference evidence="5" key="2">
    <citation type="journal article" date="2023" name="IMA Fungus">
        <title>Comparative genomic study of the Penicillium genus elucidates a diverse pangenome and 15 lateral gene transfer events.</title>
        <authorList>
            <person name="Petersen C."/>
            <person name="Sorensen T."/>
            <person name="Nielsen M.R."/>
            <person name="Sondergaard T.E."/>
            <person name="Sorensen J.L."/>
            <person name="Fitzpatrick D.A."/>
            <person name="Frisvad J.C."/>
            <person name="Nielsen K.L."/>
        </authorList>
    </citation>
    <scope>NUCLEOTIDE SEQUENCE</scope>
    <source>
        <strain evidence="5">IBT 3081</strain>
    </source>
</reference>
<dbReference type="OrthoDB" id="341259at2759"/>
<protein>
    <submittedName>
        <fullName evidence="5">Uncharacterized protein</fullName>
    </submittedName>
</protein>
<feature type="region of interest" description="Disordered" evidence="4">
    <location>
        <begin position="196"/>
        <end position="222"/>
    </location>
</feature>
<feature type="repeat" description="ANK" evidence="3">
    <location>
        <begin position="139"/>
        <end position="171"/>
    </location>
</feature>
<evidence type="ECO:0000256" key="4">
    <source>
        <dbReference type="SAM" id="MobiDB-lite"/>
    </source>
</evidence>
<dbReference type="Pfam" id="PF12796">
    <property type="entry name" value="Ank_2"/>
    <property type="match status" value="2"/>
</dbReference>
<evidence type="ECO:0000313" key="6">
    <source>
        <dbReference type="Proteomes" id="UP001147752"/>
    </source>
</evidence>
<dbReference type="SUPFAM" id="SSF48403">
    <property type="entry name" value="Ankyrin repeat"/>
    <property type="match status" value="1"/>
</dbReference>
<evidence type="ECO:0000256" key="1">
    <source>
        <dbReference type="ARBA" id="ARBA00022737"/>
    </source>
</evidence>
<feature type="repeat" description="ANK" evidence="3">
    <location>
        <begin position="106"/>
        <end position="138"/>
    </location>
</feature>
<dbReference type="SMART" id="SM00248">
    <property type="entry name" value="ANK"/>
    <property type="match status" value="3"/>
</dbReference>
<keyword evidence="6" id="KW-1185">Reference proteome</keyword>
<accession>A0A9W9RHV3</accession>
<dbReference type="PROSITE" id="PS50297">
    <property type="entry name" value="ANK_REP_REGION"/>
    <property type="match status" value="1"/>
</dbReference>
<sequence length="222" mass="24686">MACYLESPEREPMLDLFLKYGAEINVENGLGETLIFAFINGEFYDAVDLIHELCERGASASRQNNDGFTPLHLCQPSEDMVKVLLDNDADVHIQNMYGHTNIFDYTGVRPLTNLVVTGNYDAVKLLIDHGAEPDYKLANGKTNLHSAAIYGHATIVKLLLKHGVDLGIKEHNGSTAWDMEKGKECREILARWARRHNQESQLSGRKDPDAVDEISDGSGSEN</sequence>
<dbReference type="Proteomes" id="UP001147752">
    <property type="component" value="Unassembled WGS sequence"/>
</dbReference>
<dbReference type="GeneID" id="81466670"/>
<dbReference type="InterPro" id="IPR002110">
    <property type="entry name" value="Ankyrin_rpt"/>
</dbReference>
<dbReference type="EMBL" id="JAPZBT010000004">
    <property type="protein sequence ID" value="KAJ5360573.1"/>
    <property type="molecule type" value="Genomic_DNA"/>
</dbReference>
<evidence type="ECO:0000256" key="2">
    <source>
        <dbReference type="ARBA" id="ARBA00023043"/>
    </source>
</evidence>
<dbReference type="Gene3D" id="1.25.40.20">
    <property type="entry name" value="Ankyrin repeat-containing domain"/>
    <property type="match status" value="2"/>
</dbReference>
<dbReference type="PANTHER" id="PTHR24123:SF33">
    <property type="entry name" value="PROTEIN HOS4"/>
    <property type="match status" value="1"/>
</dbReference>
<dbReference type="PROSITE" id="PS50088">
    <property type="entry name" value="ANK_REPEAT"/>
    <property type="match status" value="2"/>
</dbReference>
<comment type="caution">
    <text evidence="5">The sequence shown here is derived from an EMBL/GenBank/DDBJ whole genome shotgun (WGS) entry which is preliminary data.</text>
</comment>
<name>A0A9W9RHV3_9EURO</name>
<evidence type="ECO:0000256" key="3">
    <source>
        <dbReference type="PROSITE-ProRule" id="PRU00023"/>
    </source>
</evidence>
<reference evidence="5" key="1">
    <citation type="submission" date="2022-12" db="EMBL/GenBank/DDBJ databases">
        <authorList>
            <person name="Petersen C."/>
        </authorList>
    </citation>
    <scope>NUCLEOTIDE SEQUENCE</scope>
    <source>
        <strain evidence="5">IBT 3081</strain>
    </source>
</reference>
<dbReference type="RefSeq" id="XP_056576059.1">
    <property type="nucleotide sequence ID" value="XM_056727487.1"/>
</dbReference>
<keyword evidence="2 3" id="KW-0040">ANK repeat</keyword>
<dbReference type="PANTHER" id="PTHR24123">
    <property type="entry name" value="ANKYRIN REPEAT-CONTAINING"/>
    <property type="match status" value="1"/>
</dbReference>
<gene>
    <name evidence="5" type="ORF">N7517_009764</name>
</gene>
<dbReference type="AlphaFoldDB" id="A0A9W9RHV3"/>
<organism evidence="5 6">
    <name type="scientific">Penicillium concentricum</name>
    <dbReference type="NCBI Taxonomy" id="293559"/>
    <lineage>
        <taxon>Eukaryota</taxon>
        <taxon>Fungi</taxon>
        <taxon>Dikarya</taxon>
        <taxon>Ascomycota</taxon>
        <taxon>Pezizomycotina</taxon>
        <taxon>Eurotiomycetes</taxon>
        <taxon>Eurotiomycetidae</taxon>
        <taxon>Eurotiales</taxon>
        <taxon>Aspergillaceae</taxon>
        <taxon>Penicillium</taxon>
    </lineage>
</organism>
<evidence type="ECO:0000313" key="5">
    <source>
        <dbReference type="EMBL" id="KAJ5360573.1"/>
    </source>
</evidence>